<reference evidence="1 4" key="2">
    <citation type="submission" date="2020-12" db="EMBL/GenBank/DDBJ databases">
        <title>FDA dAtabase for Regulatory Grade micrObial Sequences (FDA-ARGOS): Supporting development and validation of Infectious Disease Dx tests.</title>
        <authorList>
            <person name="Nelson B."/>
            <person name="Plummer A."/>
            <person name="Tallon L."/>
            <person name="Sadzewicz L."/>
            <person name="Zhao X."/>
            <person name="Boylan J."/>
            <person name="Ott S."/>
            <person name="Bowen H."/>
            <person name="Vavikolanu K."/>
            <person name="Mehta A."/>
            <person name="Aluvathingal J."/>
            <person name="Nadendla S."/>
            <person name="Myers T."/>
            <person name="Yan Y."/>
            <person name="Sichtig H."/>
        </authorList>
    </citation>
    <scope>NUCLEOTIDE SEQUENCE [LARGE SCALE GENOMIC DNA]</scope>
    <source>
        <strain evidence="1 4">FDAARGOS_923</strain>
    </source>
</reference>
<reference evidence="2 3" key="1">
    <citation type="submission" date="2019-06" db="EMBL/GenBank/DDBJ databases">
        <title>Genome sequence analysis of &gt;100 Bacillus licheniformis strains suggests intrinsic resistance to this species.</title>
        <authorList>
            <person name="Wels M."/>
            <person name="Siezen R.J."/>
            <person name="Johansen E."/>
            <person name="Stuer-Lauridsen B."/>
            <person name="Bjerre K."/>
            <person name="Nielsen B.K.K."/>
        </authorList>
    </citation>
    <scope>NUCLEOTIDE SEQUENCE [LARGE SCALE GENOMIC DNA]</scope>
    <source>
        <strain evidence="2 3">BAC-16736</strain>
    </source>
</reference>
<evidence type="ECO:0000313" key="4">
    <source>
        <dbReference type="Proteomes" id="UP000595038"/>
    </source>
</evidence>
<gene>
    <name evidence="2" type="ORF">CHCC16736_0518</name>
    <name evidence="1" type="ORF">I6G80_19395</name>
</gene>
<dbReference type="RefSeq" id="WP_003181025.1">
    <property type="nucleotide sequence ID" value="NZ_BEXU01000022.1"/>
</dbReference>
<dbReference type="Proteomes" id="UP000435910">
    <property type="component" value="Unassembled WGS sequence"/>
</dbReference>
<organism evidence="2 3">
    <name type="scientific">Bacillus licheniformis</name>
    <dbReference type="NCBI Taxonomy" id="1402"/>
    <lineage>
        <taxon>Bacteria</taxon>
        <taxon>Bacillati</taxon>
        <taxon>Bacillota</taxon>
        <taxon>Bacilli</taxon>
        <taxon>Bacillales</taxon>
        <taxon>Bacillaceae</taxon>
        <taxon>Bacillus</taxon>
    </lineage>
</organism>
<dbReference type="EMBL" id="CP065647">
    <property type="protein sequence ID" value="QPR71966.1"/>
    <property type="molecule type" value="Genomic_DNA"/>
</dbReference>
<protein>
    <submittedName>
        <fullName evidence="1">Stress protein</fullName>
    </submittedName>
    <submittedName>
        <fullName evidence="2">Stress response protein YkoL</fullName>
    </submittedName>
</protein>
<dbReference type="Proteomes" id="UP000595038">
    <property type="component" value="Chromosome"/>
</dbReference>
<dbReference type="OMA" id="YKERNPY"/>
<dbReference type="EMBL" id="NILC01000030">
    <property type="protein sequence ID" value="TWL22055.1"/>
    <property type="molecule type" value="Genomic_DNA"/>
</dbReference>
<accession>A0A415J254</accession>
<proteinExistence type="predicted"/>
<name>A0A415J254_BACLI</name>
<dbReference type="GeneID" id="92861919"/>
<dbReference type="AlphaFoldDB" id="A0A415J254"/>
<evidence type="ECO:0000313" key="3">
    <source>
        <dbReference type="Proteomes" id="UP000435910"/>
    </source>
</evidence>
<sequence>MSRLLKNALEKERNHYLKKLISLGEHNREVLQRMTITELRNEYFYFFRKNKARVQNRPF</sequence>
<evidence type="ECO:0000313" key="2">
    <source>
        <dbReference type="EMBL" id="TWL22055.1"/>
    </source>
</evidence>
<evidence type="ECO:0000313" key="1">
    <source>
        <dbReference type="EMBL" id="QPR71966.1"/>
    </source>
</evidence>